<accession>A0A1P8F7X1</accession>
<dbReference type="InterPro" id="IPR000523">
    <property type="entry name" value="Mg_chelatse_chII-like_cat_dom"/>
</dbReference>
<dbReference type="InterPro" id="IPR004482">
    <property type="entry name" value="Mg_chelat-rel"/>
</dbReference>
<dbReference type="Gene3D" id="3.40.50.300">
    <property type="entry name" value="P-loop containing nucleotide triphosphate hydrolases"/>
    <property type="match status" value="1"/>
</dbReference>
<organism evidence="3 4">
    <name type="scientific">Dehalogenimonas formicexedens</name>
    <dbReference type="NCBI Taxonomy" id="1839801"/>
    <lineage>
        <taxon>Bacteria</taxon>
        <taxon>Bacillati</taxon>
        <taxon>Chloroflexota</taxon>
        <taxon>Dehalococcoidia</taxon>
        <taxon>Dehalococcoidales</taxon>
        <taxon>Dehalococcoidaceae</taxon>
        <taxon>Dehalogenimonas</taxon>
    </lineage>
</organism>
<dbReference type="PANTHER" id="PTHR32039:SF7">
    <property type="entry name" value="COMPETENCE PROTEIN COMM"/>
    <property type="match status" value="1"/>
</dbReference>
<dbReference type="RefSeq" id="WP_076004215.1">
    <property type="nucleotide sequence ID" value="NZ_CP018258.1"/>
</dbReference>
<dbReference type="PANTHER" id="PTHR32039">
    <property type="entry name" value="MAGNESIUM-CHELATASE SUBUNIT CHLI"/>
    <property type="match status" value="1"/>
</dbReference>
<dbReference type="Pfam" id="PF01078">
    <property type="entry name" value="Mg_chelatase"/>
    <property type="match status" value="1"/>
</dbReference>
<dbReference type="NCBIfam" id="TIGR00368">
    <property type="entry name" value="YifB family Mg chelatase-like AAA ATPase"/>
    <property type="match status" value="1"/>
</dbReference>
<dbReference type="STRING" id="1839801.Dform_01213"/>
<dbReference type="InterPro" id="IPR025158">
    <property type="entry name" value="Mg_chelat-rel_C"/>
</dbReference>
<name>A0A1P8F7X1_9CHLR</name>
<evidence type="ECO:0000256" key="1">
    <source>
        <dbReference type="ARBA" id="ARBA00006354"/>
    </source>
</evidence>
<evidence type="ECO:0000313" key="4">
    <source>
        <dbReference type="Proteomes" id="UP000185934"/>
    </source>
</evidence>
<dbReference type="InterPro" id="IPR020568">
    <property type="entry name" value="Ribosomal_Su5_D2-typ_SF"/>
</dbReference>
<proteinExistence type="inferred from homology"/>
<dbReference type="SUPFAM" id="SSF52540">
    <property type="entry name" value="P-loop containing nucleoside triphosphate hydrolases"/>
    <property type="match status" value="1"/>
</dbReference>
<dbReference type="SMART" id="SM00382">
    <property type="entry name" value="AAA"/>
    <property type="match status" value="1"/>
</dbReference>
<dbReference type="EMBL" id="CP018258">
    <property type="protein sequence ID" value="APV44545.1"/>
    <property type="molecule type" value="Genomic_DNA"/>
</dbReference>
<dbReference type="OrthoDB" id="9813147at2"/>
<dbReference type="Proteomes" id="UP000185934">
    <property type="component" value="Chromosome"/>
</dbReference>
<sequence length="506" mass="54491">MLAKVLTCALLGLEGTIVEVEVDTAPGLPNFTVVGLPDTAIQEARERVRYAVRNSGFFFPNKRVVASLAPADFKKTGPAYDLPIALGIVMSSGQLSADVSDLILLGELSLEGKLRHTTGILPMVALAYQKGFKRVVVPAEDALEACLVDGVEIIPIESLAQLAAFLSGEIEAPACPARPLEEGTVQTAKGVDMTFIKGQEHVKRALEVAAAGAHNVVMSGPPGSGKTMLARALTTILPPLTNEEALEVTKILSVAGCLRPGTALVKERPFRTPHYTTSAAGLVGGGHWPRPGEITLSHRGVLFLDELPEFGHNMLEVLRAPLEDRVVTISRSQGSVTFPANFMMVGAMNPCPCGYYGDSLKECRCQPSAITRYQARLSGPFIDRVDIFIDVPRVDFDKLSGGHNGEASAVIAGRVMAARQVQTGRFRGTRLNANNDMTAPEIKKYCVLDPAAESLLRTAMRQLSLSARAFHRTLRLSRTIADLESSEIIKAHHMAEALQYRPRLSP</sequence>
<protein>
    <submittedName>
        <fullName evidence="3">Magnesium chelatase family protein</fullName>
    </submittedName>
</protein>
<comment type="similarity">
    <text evidence="1">Belongs to the Mg-chelatase subunits D/I family. ComM subfamily.</text>
</comment>
<dbReference type="Gene3D" id="3.30.230.10">
    <property type="match status" value="1"/>
</dbReference>
<dbReference type="KEGG" id="dfo:Dform_01213"/>
<gene>
    <name evidence="3" type="ORF">Dform_01213</name>
</gene>
<dbReference type="SUPFAM" id="SSF54211">
    <property type="entry name" value="Ribosomal protein S5 domain 2-like"/>
    <property type="match status" value="1"/>
</dbReference>
<keyword evidence="4" id="KW-1185">Reference proteome</keyword>
<reference evidence="4" key="1">
    <citation type="submission" date="2016-11" db="EMBL/GenBank/DDBJ databases">
        <title>Dehalogenimonas formicexedens sp. nov., a chlorinated alkane respiring bacterium isolated from contaminated groundwater.</title>
        <authorList>
            <person name="Key T.A."/>
            <person name="Bowman K.S."/>
            <person name="Lee I."/>
            <person name="Chun J."/>
            <person name="Albuquerque L."/>
            <person name="da Costa M.S."/>
            <person name="Rainey F.A."/>
            <person name="Moe W.M."/>
        </authorList>
    </citation>
    <scope>NUCLEOTIDE SEQUENCE [LARGE SCALE GENOMIC DNA]</scope>
    <source>
        <strain evidence="4">NSZ-14</strain>
    </source>
</reference>
<dbReference type="InterPro" id="IPR027417">
    <property type="entry name" value="P-loop_NTPase"/>
</dbReference>
<dbReference type="AlphaFoldDB" id="A0A1P8F7X1"/>
<dbReference type="GO" id="GO:0005524">
    <property type="term" value="F:ATP binding"/>
    <property type="evidence" value="ECO:0007669"/>
    <property type="project" value="InterPro"/>
</dbReference>
<dbReference type="Pfam" id="PF13335">
    <property type="entry name" value="Mg_chelatase_C"/>
    <property type="match status" value="1"/>
</dbReference>
<dbReference type="Pfam" id="PF13541">
    <property type="entry name" value="ChlI"/>
    <property type="match status" value="1"/>
</dbReference>
<feature type="domain" description="AAA+ ATPase" evidence="2">
    <location>
        <begin position="212"/>
        <end position="395"/>
    </location>
</feature>
<dbReference type="InterPro" id="IPR014721">
    <property type="entry name" value="Ribsml_uS5_D2-typ_fold_subgr"/>
</dbReference>
<evidence type="ECO:0000259" key="2">
    <source>
        <dbReference type="SMART" id="SM00382"/>
    </source>
</evidence>
<evidence type="ECO:0000313" key="3">
    <source>
        <dbReference type="EMBL" id="APV44545.1"/>
    </source>
</evidence>
<dbReference type="InterPro" id="IPR003593">
    <property type="entry name" value="AAA+_ATPase"/>
</dbReference>
<dbReference type="InterPro" id="IPR045006">
    <property type="entry name" value="CHLI-like"/>
</dbReference>